<name>A0A0K2GED0_NITMO</name>
<dbReference type="OrthoDB" id="9856872at2"/>
<dbReference type="EMBL" id="CP011801">
    <property type="protein sequence ID" value="ALA59320.1"/>
    <property type="molecule type" value="Genomic_DNA"/>
</dbReference>
<keyword evidence="2" id="KW-1185">Reference proteome</keyword>
<sequence length="119" mass="12689">MPRVRFVIAGALVLLLLIFSFNAYACLLPLFGVPQAAMGGSCADPEDQPVRQFCDTFTTLGLHAASDFHLSVDAHAVSPAEAAPLTSLISLSPWTPSPEGYPAQRPPQDAVVRTTVLRI</sequence>
<dbReference type="RefSeq" id="WP_053380354.1">
    <property type="nucleotide sequence ID" value="NZ_CP011801.1"/>
</dbReference>
<evidence type="ECO:0000313" key="1">
    <source>
        <dbReference type="EMBL" id="ALA59320.1"/>
    </source>
</evidence>
<dbReference type="Proteomes" id="UP000069205">
    <property type="component" value="Chromosome"/>
</dbReference>
<evidence type="ECO:0000313" key="2">
    <source>
        <dbReference type="Proteomes" id="UP000069205"/>
    </source>
</evidence>
<gene>
    <name evidence="1" type="ORF">NITMOv2_2914</name>
</gene>
<proteinExistence type="predicted"/>
<dbReference type="STRING" id="42253.NITMOv2_2914"/>
<accession>A0A0K2GED0</accession>
<dbReference type="AlphaFoldDB" id="A0A0K2GED0"/>
<organism evidence="1 2">
    <name type="scientific">Nitrospira moscoviensis</name>
    <dbReference type="NCBI Taxonomy" id="42253"/>
    <lineage>
        <taxon>Bacteria</taxon>
        <taxon>Pseudomonadati</taxon>
        <taxon>Nitrospirota</taxon>
        <taxon>Nitrospiria</taxon>
        <taxon>Nitrospirales</taxon>
        <taxon>Nitrospiraceae</taxon>
        <taxon>Nitrospira</taxon>
    </lineage>
</organism>
<dbReference type="KEGG" id="nmv:NITMOv2_2914"/>
<dbReference type="PATRIC" id="fig|42253.5.peg.2884"/>
<reference evidence="1 2" key="1">
    <citation type="journal article" date="2015" name="Proc. Natl. Acad. Sci. U.S.A.">
        <title>Expanded metabolic versatility of ubiquitous nitrite-oxidizing bacteria from the genus Nitrospira.</title>
        <authorList>
            <person name="Koch H."/>
            <person name="Lucker S."/>
            <person name="Albertsen M."/>
            <person name="Kitzinger K."/>
            <person name="Herbold C."/>
            <person name="Spieck E."/>
            <person name="Nielsen P.H."/>
            <person name="Wagner M."/>
            <person name="Daims H."/>
        </authorList>
    </citation>
    <scope>NUCLEOTIDE SEQUENCE [LARGE SCALE GENOMIC DNA]</scope>
    <source>
        <strain evidence="1 2">NSP M-1</strain>
    </source>
</reference>
<protein>
    <submittedName>
        <fullName evidence="1">Uncharacterized protein</fullName>
    </submittedName>
</protein>